<evidence type="ECO:0000313" key="2">
    <source>
        <dbReference type="Proteomes" id="UP000257109"/>
    </source>
</evidence>
<dbReference type="OrthoDB" id="8042871at2759"/>
<organism evidence="1 2">
    <name type="scientific">Mucuna pruriens</name>
    <name type="common">Velvet bean</name>
    <name type="synonym">Dolichos pruriens</name>
    <dbReference type="NCBI Taxonomy" id="157652"/>
    <lineage>
        <taxon>Eukaryota</taxon>
        <taxon>Viridiplantae</taxon>
        <taxon>Streptophyta</taxon>
        <taxon>Embryophyta</taxon>
        <taxon>Tracheophyta</taxon>
        <taxon>Spermatophyta</taxon>
        <taxon>Magnoliopsida</taxon>
        <taxon>eudicotyledons</taxon>
        <taxon>Gunneridae</taxon>
        <taxon>Pentapetalae</taxon>
        <taxon>rosids</taxon>
        <taxon>fabids</taxon>
        <taxon>Fabales</taxon>
        <taxon>Fabaceae</taxon>
        <taxon>Papilionoideae</taxon>
        <taxon>50 kb inversion clade</taxon>
        <taxon>NPAAA clade</taxon>
        <taxon>indigoferoid/millettioid clade</taxon>
        <taxon>Phaseoleae</taxon>
        <taxon>Mucuna</taxon>
    </lineage>
</organism>
<accession>A0A371GPM9</accession>
<evidence type="ECO:0008006" key="3">
    <source>
        <dbReference type="Google" id="ProtNLM"/>
    </source>
</evidence>
<dbReference type="AlphaFoldDB" id="A0A371GPM9"/>
<gene>
    <name evidence="1" type="ORF">CR513_25347</name>
</gene>
<dbReference type="Proteomes" id="UP000257109">
    <property type="component" value="Unassembled WGS sequence"/>
</dbReference>
<keyword evidence="2" id="KW-1185">Reference proteome</keyword>
<reference evidence="1" key="1">
    <citation type="submission" date="2018-05" db="EMBL/GenBank/DDBJ databases">
        <title>Draft genome of Mucuna pruriens seed.</title>
        <authorList>
            <person name="Nnadi N.E."/>
            <person name="Vos R."/>
            <person name="Hasami M.H."/>
            <person name="Devisetty U.K."/>
            <person name="Aguiy J.C."/>
        </authorList>
    </citation>
    <scope>NUCLEOTIDE SEQUENCE [LARGE SCALE GENOMIC DNA]</scope>
    <source>
        <strain evidence="1">JCA_2017</strain>
    </source>
</reference>
<evidence type="ECO:0000313" key="1">
    <source>
        <dbReference type="EMBL" id="RDX92511.1"/>
    </source>
</evidence>
<protein>
    <recommendedName>
        <fullName evidence="3">Copia protein</fullName>
    </recommendedName>
</protein>
<comment type="caution">
    <text evidence="1">The sequence shown here is derived from an EMBL/GenBank/DDBJ whole genome shotgun (WGS) entry which is preliminary data.</text>
</comment>
<sequence length="220" mass="25168">MGSMCSKINYKAEAQPWGSNKFDIEKFSGSSDFCLWRIKMQPILIHQGLKDALKGEATLPTTLSIKKKRNISRKNSQRSSKGTNNCCIMVEARIPIHDKIYGQLTLLEATIIVDSNKILDDLENFEVKLEDEDKSLKLLSVLPSSYEHFKDVILFGRDQTIALIKYNPQFEQKNFRKGKRERSKKKVLNQTSIDQNPETSLKANINAFIAIRKTLQKGLF</sequence>
<name>A0A371GPM9_MUCPR</name>
<dbReference type="EMBL" id="QJKJ01004858">
    <property type="protein sequence ID" value="RDX92511.1"/>
    <property type="molecule type" value="Genomic_DNA"/>
</dbReference>
<feature type="non-terminal residue" evidence="1">
    <location>
        <position position="1"/>
    </location>
</feature>
<proteinExistence type="predicted"/>